<dbReference type="RefSeq" id="WP_144263938.1">
    <property type="nucleotide sequence ID" value="NZ_AP017422.1"/>
</dbReference>
<sequence>MKKTLVLFSALTMLMLASCSKESAKSDPFVNTVSNAKMQVSTTASHPPFGTWQAVSRFVSEGGPGSWQPVTDNINFTLLADSTYSYGGVLDVIGTGGTANIINDSTLFTVFSYGTPGQFPQPLPPNVFITGDTLYMPSFVSVEGGAFKFVKVKLEM</sequence>
<evidence type="ECO:0008006" key="4">
    <source>
        <dbReference type="Google" id="ProtNLM"/>
    </source>
</evidence>
<dbReference type="AlphaFoldDB" id="A0A1N7KAS0"/>
<evidence type="ECO:0000313" key="3">
    <source>
        <dbReference type="Proteomes" id="UP000186917"/>
    </source>
</evidence>
<reference evidence="3" key="1">
    <citation type="submission" date="2017-01" db="EMBL/GenBank/DDBJ databases">
        <authorList>
            <person name="Varghese N."/>
            <person name="Submissions S."/>
        </authorList>
    </citation>
    <scope>NUCLEOTIDE SEQUENCE [LARGE SCALE GENOMIC DNA]</scope>
    <source>
        <strain evidence="3">DSM 21054</strain>
    </source>
</reference>
<name>A0A1N7KAS0_9BACT</name>
<accession>A0A1N7KAS0</accession>
<evidence type="ECO:0000313" key="2">
    <source>
        <dbReference type="EMBL" id="SIS58697.1"/>
    </source>
</evidence>
<proteinExistence type="predicted"/>
<dbReference type="Proteomes" id="UP000186917">
    <property type="component" value="Unassembled WGS sequence"/>
</dbReference>
<dbReference type="OrthoDB" id="708275at2"/>
<evidence type="ECO:0000256" key="1">
    <source>
        <dbReference type="SAM" id="SignalP"/>
    </source>
</evidence>
<protein>
    <recommendedName>
        <fullName evidence="4">Lipocalin-like domain-containing protein</fullName>
    </recommendedName>
</protein>
<keyword evidence="3" id="KW-1185">Reference proteome</keyword>
<feature type="signal peptide" evidence="1">
    <location>
        <begin position="1"/>
        <end position="24"/>
    </location>
</feature>
<gene>
    <name evidence="2" type="ORF">SAMN05421788_10183</name>
</gene>
<dbReference type="EMBL" id="FTOR01000001">
    <property type="protein sequence ID" value="SIS58697.1"/>
    <property type="molecule type" value="Genomic_DNA"/>
</dbReference>
<dbReference type="PROSITE" id="PS51257">
    <property type="entry name" value="PROKAR_LIPOPROTEIN"/>
    <property type="match status" value="1"/>
</dbReference>
<keyword evidence="1" id="KW-0732">Signal</keyword>
<feature type="chain" id="PRO_5012184851" description="Lipocalin-like domain-containing protein" evidence="1">
    <location>
        <begin position="25"/>
        <end position="156"/>
    </location>
</feature>
<organism evidence="2 3">
    <name type="scientific">Filimonas lacunae</name>
    <dbReference type="NCBI Taxonomy" id="477680"/>
    <lineage>
        <taxon>Bacteria</taxon>
        <taxon>Pseudomonadati</taxon>
        <taxon>Bacteroidota</taxon>
        <taxon>Chitinophagia</taxon>
        <taxon>Chitinophagales</taxon>
        <taxon>Chitinophagaceae</taxon>
        <taxon>Filimonas</taxon>
    </lineage>
</organism>